<proteinExistence type="predicted"/>
<feature type="compositionally biased region" description="Basic residues" evidence="7">
    <location>
        <begin position="76"/>
        <end position="104"/>
    </location>
</feature>
<dbReference type="InterPro" id="IPR042467">
    <property type="entry name" value="Peptidase_C65_otubain_sub2"/>
</dbReference>
<dbReference type="SUPFAM" id="SSF54001">
    <property type="entry name" value="Cysteine proteinases"/>
    <property type="match status" value="1"/>
</dbReference>
<evidence type="ECO:0000256" key="1">
    <source>
        <dbReference type="ARBA" id="ARBA00000707"/>
    </source>
</evidence>
<keyword evidence="3" id="KW-0645">Protease</keyword>
<dbReference type="Pfam" id="PF10275">
    <property type="entry name" value="Peptidase_C65"/>
    <property type="match status" value="1"/>
</dbReference>
<dbReference type="PANTHER" id="PTHR12931:SF15">
    <property type="entry name" value="UBIQUITIN THIOESTERASE OTUBAIN-LIKE"/>
    <property type="match status" value="1"/>
</dbReference>
<keyword evidence="6" id="KW-0788">Thiol protease</keyword>
<gene>
    <name evidence="9" type="ORF">SCAR479_11870</name>
</gene>
<feature type="compositionally biased region" description="Polar residues" evidence="7">
    <location>
        <begin position="443"/>
        <end position="456"/>
    </location>
</feature>
<dbReference type="Gene3D" id="3.30.200.60">
    <property type="entry name" value="Peptidase C65 Otubain, subdomain 1"/>
    <property type="match status" value="1"/>
</dbReference>
<evidence type="ECO:0000313" key="10">
    <source>
        <dbReference type="Proteomes" id="UP001465668"/>
    </source>
</evidence>
<feature type="region of interest" description="Disordered" evidence="7">
    <location>
        <begin position="439"/>
        <end position="493"/>
    </location>
</feature>
<dbReference type="InterPro" id="IPR003323">
    <property type="entry name" value="OTU_dom"/>
</dbReference>
<feature type="compositionally biased region" description="Polar residues" evidence="7">
    <location>
        <begin position="467"/>
        <end position="476"/>
    </location>
</feature>
<organism evidence="9 10">
    <name type="scientific">Seiridium cardinale</name>
    <dbReference type="NCBI Taxonomy" id="138064"/>
    <lineage>
        <taxon>Eukaryota</taxon>
        <taxon>Fungi</taxon>
        <taxon>Dikarya</taxon>
        <taxon>Ascomycota</taxon>
        <taxon>Pezizomycotina</taxon>
        <taxon>Sordariomycetes</taxon>
        <taxon>Xylariomycetidae</taxon>
        <taxon>Amphisphaeriales</taxon>
        <taxon>Sporocadaceae</taxon>
        <taxon>Seiridium</taxon>
    </lineage>
</organism>
<reference evidence="9 10" key="1">
    <citation type="submission" date="2024-02" db="EMBL/GenBank/DDBJ databases">
        <title>First draft genome assembly of two strains of Seiridium cardinale.</title>
        <authorList>
            <person name="Emiliani G."/>
            <person name="Scali E."/>
        </authorList>
    </citation>
    <scope>NUCLEOTIDE SEQUENCE [LARGE SCALE GENOMIC DNA]</scope>
    <source>
        <strain evidence="9 10">BM-138-000479</strain>
    </source>
</reference>
<evidence type="ECO:0000256" key="2">
    <source>
        <dbReference type="ARBA" id="ARBA00012759"/>
    </source>
</evidence>
<dbReference type="InterPro" id="IPR042468">
    <property type="entry name" value="Peptidase_C65_otubain_sub1"/>
</dbReference>
<evidence type="ECO:0000256" key="6">
    <source>
        <dbReference type="ARBA" id="ARBA00022807"/>
    </source>
</evidence>
<keyword evidence="5" id="KW-0378">Hydrolase</keyword>
<accession>A0ABR2XC77</accession>
<keyword evidence="10" id="KW-1185">Reference proteome</keyword>
<dbReference type="EMBL" id="JARVKM010000075">
    <property type="protein sequence ID" value="KAK9771391.1"/>
    <property type="molecule type" value="Genomic_DNA"/>
</dbReference>
<dbReference type="EC" id="3.4.19.12" evidence="2"/>
<dbReference type="Gene3D" id="1.20.1300.20">
    <property type="entry name" value="Peptidase C65 Otubain, subdomain 2"/>
    <property type="match status" value="1"/>
</dbReference>
<evidence type="ECO:0000256" key="3">
    <source>
        <dbReference type="ARBA" id="ARBA00022670"/>
    </source>
</evidence>
<feature type="region of interest" description="Disordered" evidence="7">
    <location>
        <begin position="65"/>
        <end position="120"/>
    </location>
</feature>
<feature type="region of interest" description="Disordered" evidence="7">
    <location>
        <begin position="538"/>
        <end position="568"/>
    </location>
</feature>
<dbReference type="PROSITE" id="PS50802">
    <property type="entry name" value="OTU"/>
    <property type="match status" value="1"/>
</dbReference>
<evidence type="ECO:0000259" key="8">
    <source>
        <dbReference type="PROSITE" id="PS50802"/>
    </source>
</evidence>
<feature type="domain" description="OTU" evidence="8">
    <location>
        <begin position="164"/>
        <end position="374"/>
    </location>
</feature>
<name>A0ABR2XC77_9PEZI</name>
<comment type="catalytic activity">
    <reaction evidence="1">
        <text>Thiol-dependent hydrolysis of ester, thioester, amide, peptide and isopeptide bonds formed by the C-terminal Gly of ubiquitin (a 76-residue protein attached to proteins as an intracellular targeting signal).</text>
        <dbReference type="EC" id="3.4.19.12"/>
    </reaction>
</comment>
<protein>
    <recommendedName>
        <fullName evidence="2">ubiquitinyl hydrolase 1</fullName>
        <ecNumber evidence="2">3.4.19.12</ecNumber>
    </recommendedName>
</protein>
<dbReference type="Proteomes" id="UP001465668">
    <property type="component" value="Unassembled WGS sequence"/>
</dbReference>
<evidence type="ECO:0000256" key="4">
    <source>
        <dbReference type="ARBA" id="ARBA00022786"/>
    </source>
</evidence>
<dbReference type="PANTHER" id="PTHR12931">
    <property type="entry name" value="UBIQUITIN THIOLESTERASE PROTEIN OTUB"/>
    <property type="match status" value="1"/>
</dbReference>
<evidence type="ECO:0000256" key="5">
    <source>
        <dbReference type="ARBA" id="ARBA00022801"/>
    </source>
</evidence>
<sequence length="568" mass="62394">MFQPISTPLLYQTSYGVANANIPEYTFAPTPLGQGGSSGGATAGGLSPDAAANVYASPIFSSLLDNNTNNNNNPQLHHRPRNTYSHHRAQSHKHSSSHSGRHNSVKMEPPSDLAQQEAAARDYQPELEGPLVGEKKSSHAITQEYAKANPIYVTKTIALPQTYSLYRQIQGDGNCGWRAIGFGYFENLIKYGDVNQLQAESARLATLNDFVEKVGGYSPYVFEDMTEVTCELLAEITEAIGQGQDAMPILTEKWNKEETSAPMIYHLRLLAASWLKGNLAQYKEFITGDADTYCEEWILPVNKEIDQIAVDLLFNVFLKPANIVLEIAYLDTSPGTEVNVHRWPDDAKDRDPAALGPIVCLLYRPDHYDILYRDAVAHPPQPPATPTTVQVNRVTSLRHQHDIQSTVPSLGTYADLDMTTLSMIPGFDSAAFAPLGSPAPVSSHGSAYSPSPQSAWMPQPFPEGVQSAPSPISSTHSAAPSQPSPQPQSQETSLTSLRFSKHMYSVPGGAESNAYAPEPTFQVQTNIFKQSFYNTAHYNNPHFQPEEYRPDQDDEIPTARMGGRKRSS</sequence>
<dbReference type="CDD" id="cd22749">
    <property type="entry name" value="Otubain_C65"/>
    <property type="match status" value="1"/>
</dbReference>
<dbReference type="InterPro" id="IPR019400">
    <property type="entry name" value="Peptidase_C65_otubain"/>
</dbReference>
<comment type="caution">
    <text evidence="9">The sequence shown here is derived from an EMBL/GenBank/DDBJ whole genome shotgun (WGS) entry which is preliminary data.</text>
</comment>
<evidence type="ECO:0000313" key="9">
    <source>
        <dbReference type="EMBL" id="KAK9771391.1"/>
    </source>
</evidence>
<dbReference type="InterPro" id="IPR038765">
    <property type="entry name" value="Papain-like_cys_pep_sf"/>
</dbReference>
<evidence type="ECO:0000256" key="7">
    <source>
        <dbReference type="SAM" id="MobiDB-lite"/>
    </source>
</evidence>
<keyword evidence="4" id="KW-0833">Ubl conjugation pathway</keyword>